<dbReference type="Gene3D" id="3.30.420.10">
    <property type="entry name" value="Ribonuclease H-like superfamily/Ribonuclease H"/>
    <property type="match status" value="1"/>
</dbReference>
<dbReference type="eggNOG" id="KOG0950">
    <property type="taxonomic scope" value="Eukaryota"/>
</dbReference>
<dbReference type="EMBL" id="CAEY01000991">
    <property type="status" value="NOT_ANNOTATED_CDS"/>
    <property type="molecule type" value="Genomic_DNA"/>
</dbReference>
<keyword evidence="3" id="KW-0548">Nucleotidyltransferase</keyword>
<keyword evidence="12" id="KW-1185">Reference proteome</keyword>
<dbReference type="Gene3D" id="3.40.50.300">
    <property type="entry name" value="P-loop containing nucleotide triphosphate hydrolases"/>
    <property type="match status" value="2"/>
</dbReference>
<dbReference type="FunFam" id="1.10.150.20:FF:000002">
    <property type="entry name" value="DNA polymerase I"/>
    <property type="match status" value="1"/>
</dbReference>
<dbReference type="PROSITE" id="PS00447">
    <property type="entry name" value="DNA_POLYMERASE_A"/>
    <property type="match status" value="1"/>
</dbReference>
<reference evidence="11" key="2">
    <citation type="submission" date="2015-06" db="UniProtKB">
        <authorList>
            <consortium name="EnsemblMetazoa"/>
        </authorList>
    </citation>
    <scope>IDENTIFICATION</scope>
</reference>
<evidence type="ECO:0000256" key="7">
    <source>
        <dbReference type="ARBA" id="ARBA00049244"/>
    </source>
</evidence>
<dbReference type="InterPro" id="IPR011545">
    <property type="entry name" value="DEAD/DEAH_box_helicase_dom"/>
</dbReference>
<dbReference type="SUPFAM" id="SSF56672">
    <property type="entry name" value="DNA/RNA polymerases"/>
    <property type="match status" value="1"/>
</dbReference>
<dbReference type="PANTHER" id="PTHR10133">
    <property type="entry name" value="DNA POLYMERASE I"/>
    <property type="match status" value="1"/>
</dbReference>
<dbReference type="GO" id="GO:0003677">
    <property type="term" value="F:DNA binding"/>
    <property type="evidence" value="ECO:0007669"/>
    <property type="project" value="InterPro"/>
</dbReference>
<evidence type="ECO:0000256" key="3">
    <source>
        <dbReference type="ARBA" id="ARBA00022695"/>
    </source>
</evidence>
<evidence type="ECO:0000256" key="1">
    <source>
        <dbReference type="ARBA" id="ARBA00012417"/>
    </source>
</evidence>
<reference evidence="12" key="1">
    <citation type="submission" date="2011-08" db="EMBL/GenBank/DDBJ databases">
        <authorList>
            <person name="Rombauts S."/>
        </authorList>
    </citation>
    <scope>NUCLEOTIDE SEQUENCE</scope>
    <source>
        <strain evidence="12">London</strain>
    </source>
</reference>
<dbReference type="SMART" id="SM00490">
    <property type="entry name" value="HELICc"/>
    <property type="match status" value="1"/>
</dbReference>
<dbReference type="SUPFAM" id="SSF158702">
    <property type="entry name" value="Sec63 N-terminal domain-like"/>
    <property type="match status" value="1"/>
</dbReference>
<feature type="region of interest" description="Disordered" evidence="8">
    <location>
        <begin position="926"/>
        <end position="960"/>
    </location>
</feature>
<feature type="compositionally biased region" description="Polar residues" evidence="8">
    <location>
        <begin position="998"/>
        <end position="1013"/>
    </location>
</feature>
<dbReference type="SUPFAM" id="SSF46785">
    <property type="entry name" value="Winged helix' DNA-binding domain"/>
    <property type="match status" value="1"/>
</dbReference>
<dbReference type="SUPFAM" id="SSF52540">
    <property type="entry name" value="P-loop containing nucleoside triphosphate hydrolases"/>
    <property type="match status" value="2"/>
</dbReference>
<dbReference type="Gene3D" id="3.30.70.370">
    <property type="match status" value="1"/>
</dbReference>
<feature type="domain" description="Helicase ATP-binding" evidence="9">
    <location>
        <begin position="121"/>
        <end position="318"/>
    </location>
</feature>
<dbReference type="STRING" id="32264.T1L2Y9"/>
<dbReference type="HOGENOM" id="CLU_000818_0_0_1"/>
<dbReference type="Pfam" id="PF00271">
    <property type="entry name" value="Helicase_C"/>
    <property type="match status" value="1"/>
</dbReference>
<comment type="catalytic activity">
    <reaction evidence="7">
        <text>DNA(n) + a 2'-deoxyribonucleoside 5'-triphosphate = DNA(n+1) + diphosphate</text>
        <dbReference type="Rhea" id="RHEA:22508"/>
        <dbReference type="Rhea" id="RHEA-COMP:17339"/>
        <dbReference type="Rhea" id="RHEA-COMP:17340"/>
        <dbReference type="ChEBI" id="CHEBI:33019"/>
        <dbReference type="ChEBI" id="CHEBI:61560"/>
        <dbReference type="ChEBI" id="CHEBI:173112"/>
        <dbReference type="EC" id="2.7.7.7"/>
    </reaction>
</comment>
<evidence type="ECO:0000259" key="9">
    <source>
        <dbReference type="PROSITE" id="PS51192"/>
    </source>
</evidence>
<dbReference type="InterPro" id="IPR001098">
    <property type="entry name" value="DNA-dir_DNA_pol_A_palm_dom"/>
</dbReference>
<dbReference type="Pfam" id="PF00476">
    <property type="entry name" value="DNA_pol_A"/>
    <property type="match status" value="1"/>
</dbReference>
<dbReference type="GO" id="GO:0097681">
    <property type="term" value="P:double-strand break repair via alternative nonhomologous end joining"/>
    <property type="evidence" value="ECO:0007669"/>
    <property type="project" value="TreeGrafter"/>
</dbReference>
<name>T1L2Y9_TETUR</name>
<feature type="compositionally biased region" description="Basic and acidic residues" evidence="8">
    <location>
        <begin position="926"/>
        <end position="942"/>
    </location>
</feature>
<feature type="domain" description="Helicase C-terminal" evidence="10">
    <location>
        <begin position="360"/>
        <end position="567"/>
    </location>
</feature>
<dbReference type="InterPro" id="IPR014001">
    <property type="entry name" value="Helicase_ATP-bd"/>
</dbReference>
<dbReference type="InterPro" id="IPR036390">
    <property type="entry name" value="WH_DNA-bd_sf"/>
</dbReference>
<dbReference type="SMART" id="SM00487">
    <property type="entry name" value="DEXDc"/>
    <property type="match status" value="1"/>
</dbReference>
<dbReference type="CDD" id="cd18795">
    <property type="entry name" value="SF2_C_Ski2"/>
    <property type="match status" value="1"/>
</dbReference>
<dbReference type="Proteomes" id="UP000015104">
    <property type="component" value="Unassembled WGS sequence"/>
</dbReference>
<evidence type="ECO:0000256" key="8">
    <source>
        <dbReference type="SAM" id="MobiDB-lite"/>
    </source>
</evidence>
<accession>T1L2Y9</accession>
<sequence>MNDKMSTLGSFGRVKKSNPHRFDIKKLEPKESTLIDFSTQNQNASGKQTLVTASEIRAQKQDNLVPSFTHNSSNDVNHVESLDIEKLCSLESWNLPPSMIRYYRSKGINCLFRWQVECLTKPGVIEGGNLVFSAPTSAGKTIVSDILMMKKVIEHRKKAIVILPFVSVSRERVIGLKSMLRSTKIRVGGFMGNQHTPGGLAACSIAVCTIEKANNFINKYCILFHFIFYFQCSKKLIHVLSFRLIEENNIEIIGSVIVDELHMLGDSSRGFYLELLLAKLLYLSRKKNKHIQIVGMSATVPNLNDIATWLDAKLYITNFRPIPLVEKVQFGDKIYVAPELTESHGLPPTYGFDMMADKKTLRDKSLFLVLETVLDGNGVLMFCPTKLKCETTARDFAMLLAAINRSYDESIKSKLSEVIKKDAAINLVSQLSRTQVAAEPLLAKIVPYGVAYHHAGLSQEEREIIEDGFRRGIIKALMATSTLSAGVNLPARRVVIASPKFMNNMMDIMTYKQMVGRAGRKGIDDRGESILMCTPDEEEIGRKLVTCALREINSNLMKITISAQIGNSPSSETFSMTESLKRAILEAIASEMTITFDDISDYLNSTYFASLRPMPFELVNEVLNYLVDHKFVRFSNSSHYESSKLGKAVLASSINPQQALYYVQELEKARKAFVLNSDLHILFEVTLPLGDKERIDWKKYYNIFIDLDEETLKVSEIVGVNARFIQKKSISSTYTFDAITKLHIRFYFALALAELVKETPLRQVAEKFGIPRGELQAVQQSAATFAGIITMFCQKLGYNNLELIIGQYQDRLQFGIQRELVDLMRISTITVDIARFLYQSGYSTVISLARSDILAIERLLTNAGPFRMTSESTETQRKLWIGGVCRYVNNHELAKLIIEESRNIIEGDLGYKIGWDQDEDMESHDLMIDDNSQKSKKSDKSKSKSFKKKKSVLSRSKSLKMTKAKVIKNRSIKQFQKMIQRDNLLANVIHKKADRSQENCSSTVDAKPSSSNTSHEEGRTLLSVGSPELSNVRSSPVLQPSDSETNEKPMKRTTSPVGDLLTEEAKIKRIDQELFNNDPSPQHLGQIADDVPNSSRRASNEHLNQSFKAPYIEDLDDTISMEKFFISLEADVKTFSFFIELEHYKAPIQEINFNRSISEPDVDGLELSYNKLFHLTKVAISLDGRKVFSVEGKTMLATFATKMSLFIKSLTQPVTIVVFNLYSAYKVFRKCFNLSRPELQNIVWWDLKVAKWLFDPENAEPSSCLALFCCQENVVLQKILQRSDSFDEICYSAANSLSLQEIYADKIASMNLTTYFDQIEMKVITILSEMELTGFGVNKKQLNAESNIWAILKDKIHSLGQKRIDGEDYNIDSLSELSHILYRKLNLLSYLTSEAQPRRAISSAIVSRKLPDHLKTNKKILKKLAEFDVFPKYVLYERQLSYVIECSNNIIAAVRPDLNEKISLPRVSGNCQHWTVTGRIQLIEPNLLALSKPFTIELDDEKVQVNIRKNFEAKENYSLLSADFSQLELRILAHFSKDKLLLEALNGGEDVFKTIASQLYVKPLQEVDEGERSNAKRICYGIIYGMGSRELGHQLEITETEATEFKKNFLDTYPSLKEFIDVCKIDFEKKGFVKTLNGRKRFIIPEEKPRYAEISKQGRQALNTKIQGSAADITKMAIVKIDKELTSRQLDASLILQIHDELIFEIEDSQIDRCARIIKGCMEKCAKYLTVKMPVNIKIGKNWGNLVPKTFEKKVNQQDNQ</sequence>
<dbReference type="CDD" id="cd18026">
    <property type="entry name" value="DEXHc_POLQ-like"/>
    <property type="match status" value="1"/>
</dbReference>
<feature type="compositionally biased region" description="Polar residues" evidence="8">
    <location>
        <begin position="1028"/>
        <end position="1043"/>
    </location>
</feature>
<dbReference type="InterPro" id="IPR036397">
    <property type="entry name" value="RNaseH_sf"/>
</dbReference>
<dbReference type="GO" id="GO:0005524">
    <property type="term" value="F:ATP binding"/>
    <property type="evidence" value="ECO:0007669"/>
    <property type="project" value="UniProtKB-KW"/>
</dbReference>
<dbReference type="EnsemblMetazoa" id="tetur34g00900.1">
    <property type="protein sequence ID" value="tetur34g00900.1"/>
    <property type="gene ID" value="tetur34g00900"/>
</dbReference>
<dbReference type="CDD" id="cd08638">
    <property type="entry name" value="DNA_pol_A_theta"/>
    <property type="match status" value="1"/>
</dbReference>
<keyword evidence="6" id="KW-0239">DNA-directed DNA polymerase</keyword>
<dbReference type="PRINTS" id="PR00868">
    <property type="entry name" value="DNAPOLI"/>
</dbReference>
<dbReference type="InterPro" id="IPR043502">
    <property type="entry name" value="DNA/RNA_pol_sf"/>
</dbReference>
<evidence type="ECO:0000256" key="2">
    <source>
        <dbReference type="ARBA" id="ARBA00022679"/>
    </source>
</evidence>
<dbReference type="PROSITE" id="PS51194">
    <property type="entry name" value="HELICASE_CTER"/>
    <property type="match status" value="1"/>
</dbReference>
<feature type="region of interest" description="Disordered" evidence="8">
    <location>
        <begin position="993"/>
        <end position="1058"/>
    </location>
</feature>
<dbReference type="InterPro" id="IPR002298">
    <property type="entry name" value="DNA_polymerase_A"/>
</dbReference>
<dbReference type="SMART" id="SM00482">
    <property type="entry name" value="POLAc"/>
    <property type="match status" value="1"/>
</dbReference>
<dbReference type="PANTHER" id="PTHR10133:SF62">
    <property type="entry name" value="DNA POLYMERASE THETA"/>
    <property type="match status" value="1"/>
</dbReference>
<keyword evidence="5" id="KW-0067">ATP-binding</keyword>
<keyword evidence="2" id="KW-0808">Transferase</keyword>
<evidence type="ECO:0000256" key="4">
    <source>
        <dbReference type="ARBA" id="ARBA00022741"/>
    </source>
</evidence>
<dbReference type="InterPro" id="IPR019760">
    <property type="entry name" value="DNA-dir_DNA_pol_A_CS"/>
</dbReference>
<dbReference type="Gene3D" id="1.10.150.20">
    <property type="entry name" value="5' to 3' exonuclease, C-terminal subdomain"/>
    <property type="match status" value="1"/>
</dbReference>
<evidence type="ECO:0000256" key="6">
    <source>
        <dbReference type="ARBA" id="ARBA00022932"/>
    </source>
</evidence>
<dbReference type="Pfam" id="PF00270">
    <property type="entry name" value="DEAD"/>
    <property type="match status" value="1"/>
</dbReference>
<dbReference type="InterPro" id="IPR027417">
    <property type="entry name" value="P-loop_NTPase"/>
</dbReference>
<dbReference type="Pfam" id="PF21099">
    <property type="entry name" value="POLQ_helical"/>
    <property type="match status" value="1"/>
</dbReference>
<feature type="compositionally biased region" description="Basic residues" evidence="8">
    <location>
        <begin position="943"/>
        <end position="960"/>
    </location>
</feature>
<dbReference type="Gene3D" id="1.10.3380.20">
    <property type="match status" value="1"/>
</dbReference>
<dbReference type="InterPro" id="IPR048960">
    <property type="entry name" value="POLQ-like_helical"/>
</dbReference>
<evidence type="ECO:0000259" key="10">
    <source>
        <dbReference type="PROSITE" id="PS51194"/>
    </source>
</evidence>
<dbReference type="GO" id="GO:0003887">
    <property type="term" value="F:DNA-directed DNA polymerase activity"/>
    <property type="evidence" value="ECO:0007669"/>
    <property type="project" value="UniProtKB-KW"/>
</dbReference>
<dbReference type="InterPro" id="IPR001650">
    <property type="entry name" value="Helicase_C-like"/>
</dbReference>
<protein>
    <recommendedName>
        <fullName evidence="1">DNA-directed DNA polymerase</fullName>
        <ecNumber evidence="1">2.7.7.7</ecNumber>
    </recommendedName>
</protein>
<proteinExistence type="predicted"/>
<evidence type="ECO:0000313" key="11">
    <source>
        <dbReference type="EnsemblMetazoa" id="tetur34g00900.1"/>
    </source>
</evidence>
<dbReference type="PROSITE" id="PS51192">
    <property type="entry name" value="HELICASE_ATP_BIND_1"/>
    <property type="match status" value="1"/>
</dbReference>
<keyword evidence="4" id="KW-0547">Nucleotide-binding</keyword>
<dbReference type="GO" id="GO:0006261">
    <property type="term" value="P:DNA-templated DNA replication"/>
    <property type="evidence" value="ECO:0007669"/>
    <property type="project" value="InterPro"/>
</dbReference>
<evidence type="ECO:0000256" key="5">
    <source>
        <dbReference type="ARBA" id="ARBA00022840"/>
    </source>
</evidence>
<evidence type="ECO:0000313" key="12">
    <source>
        <dbReference type="Proteomes" id="UP000015104"/>
    </source>
</evidence>
<dbReference type="EC" id="2.7.7.7" evidence="1"/>
<organism evidence="11 12">
    <name type="scientific">Tetranychus urticae</name>
    <name type="common">Two-spotted spider mite</name>
    <dbReference type="NCBI Taxonomy" id="32264"/>
    <lineage>
        <taxon>Eukaryota</taxon>
        <taxon>Metazoa</taxon>
        <taxon>Ecdysozoa</taxon>
        <taxon>Arthropoda</taxon>
        <taxon>Chelicerata</taxon>
        <taxon>Arachnida</taxon>
        <taxon>Acari</taxon>
        <taxon>Acariformes</taxon>
        <taxon>Trombidiformes</taxon>
        <taxon>Prostigmata</taxon>
        <taxon>Eleutherengona</taxon>
        <taxon>Raphignathae</taxon>
        <taxon>Tetranychoidea</taxon>
        <taxon>Tetranychidae</taxon>
        <taxon>Tetranychus</taxon>
    </lineage>
</organism>
<dbReference type="InterPro" id="IPR046931">
    <property type="entry name" value="HTH_61"/>
</dbReference>
<dbReference type="Pfam" id="PF20470">
    <property type="entry name" value="HTH_61"/>
    <property type="match status" value="1"/>
</dbReference>